<evidence type="ECO:0000313" key="3">
    <source>
        <dbReference type="Proteomes" id="UP000186216"/>
    </source>
</evidence>
<organism evidence="1 3">
    <name type="scientific">Paracoccus saliphilus</name>
    <dbReference type="NCBI Taxonomy" id="405559"/>
    <lineage>
        <taxon>Bacteria</taxon>
        <taxon>Pseudomonadati</taxon>
        <taxon>Pseudomonadota</taxon>
        <taxon>Alphaproteobacteria</taxon>
        <taxon>Rhodobacterales</taxon>
        <taxon>Paracoccaceae</taxon>
        <taxon>Paracoccus</taxon>
    </lineage>
</organism>
<evidence type="ECO:0000313" key="4">
    <source>
        <dbReference type="Proteomes" id="UP001215549"/>
    </source>
</evidence>
<dbReference type="EMBL" id="CP067140">
    <property type="protein sequence ID" value="WCR01657.1"/>
    <property type="molecule type" value="Genomic_DNA"/>
</dbReference>
<evidence type="ECO:0000313" key="2">
    <source>
        <dbReference type="EMBL" id="WCR01657.1"/>
    </source>
</evidence>
<reference evidence="2 4" key="2">
    <citation type="submission" date="2021-01" db="EMBL/GenBank/DDBJ databases">
        <title>Biogeographic distribution of Paracoccus.</title>
        <authorList>
            <person name="Hollensteiner J."/>
            <person name="Leineberger J."/>
            <person name="Brinkhoff T."/>
            <person name="Daniel R."/>
        </authorList>
    </citation>
    <scope>NUCLEOTIDE SEQUENCE [LARGE SCALE GENOMIC DNA]</scope>
    <source>
        <strain evidence="2 4">DSM 18447</strain>
    </source>
</reference>
<keyword evidence="4" id="KW-1185">Reference proteome</keyword>
<reference evidence="1 3" key="1">
    <citation type="submission" date="2017-01" db="EMBL/GenBank/DDBJ databases">
        <authorList>
            <person name="Varghese N."/>
            <person name="Submissions S."/>
        </authorList>
    </citation>
    <scope>NUCLEOTIDE SEQUENCE [LARGE SCALE GENOMIC DNA]</scope>
    <source>
        <strain evidence="1 3">DSM 18447</strain>
    </source>
</reference>
<sequence length="105" mass="11268">MTTSAFFVEPAQFASEQMEARHFAPGEIAGAVIPYGTVIIKYRSGDLDRFPGVPAAAAREMAEKVHDSRAFSGTLMIECAGCIGIINMAEVESITFLQGQNEAQP</sequence>
<dbReference type="AlphaFoldDB" id="A0AA46A6G6"/>
<proteinExistence type="predicted"/>
<gene>
    <name evidence="2" type="ORF">JHX88_12015</name>
    <name evidence="1" type="ORF">SAMN05421772_11112</name>
</gene>
<accession>A0AA46A6G6</accession>
<evidence type="ECO:0000313" key="1">
    <source>
        <dbReference type="EMBL" id="SIS98229.1"/>
    </source>
</evidence>
<dbReference type="Proteomes" id="UP000186216">
    <property type="component" value="Unassembled WGS sequence"/>
</dbReference>
<dbReference type="EMBL" id="FTOU01000011">
    <property type="protein sequence ID" value="SIS98229.1"/>
    <property type="molecule type" value="Genomic_DNA"/>
</dbReference>
<dbReference type="Proteomes" id="UP001215549">
    <property type="component" value="Chromosome"/>
</dbReference>
<name>A0AA46A6G6_9RHOB</name>
<protein>
    <submittedName>
        <fullName evidence="1">Uncharacterized protein</fullName>
    </submittedName>
</protein>
<dbReference type="RefSeq" id="WP_076526965.1">
    <property type="nucleotide sequence ID" value="NZ_CP067140.1"/>
</dbReference>